<proteinExistence type="predicted"/>
<accession>A0A7G1G9I2</accession>
<dbReference type="AlphaFoldDB" id="A0A7G1G9I2"/>
<feature type="transmembrane region" description="Helical" evidence="1">
    <location>
        <begin position="31"/>
        <end position="47"/>
    </location>
</feature>
<feature type="transmembrane region" description="Helical" evidence="1">
    <location>
        <begin position="7"/>
        <end position="25"/>
    </location>
</feature>
<dbReference type="Proteomes" id="UP000516361">
    <property type="component" value="Chromosome"/>
</dbReference>
<organism evidence="2 3">
    <name type="scientific">Tepiditoga spiralis</name>
    <dbReference type="NCBI Taxonomy" id="2108365"/>
    <lineage>
        <taxon>Bacteria</taxon>
        <taxon>Thermotogati</taxon>
        <taxon>Thermotogota</taxon>
        <taxon>Thermotogae</taxon>
        <taxon>Petrotogales</taxon>
        <taxon>Petrotogaceae</taxon>
        <taxon>Tepiditoga</taxon>
    </lineage>
</organism>
<evidence type="ECO:0000256" key="1">
    <source>
        <dbReference type="SAM" id="Phobius"/>
    </source>
</evidence>
<keyword evidence="3" id="KW-1185">Reference proteome</keyword>
<keyword evidence="1" id="KW-0472">Membrane</keyword>
<feature type="transmembrane region" description="Helical" evidence="1">
    <location>
        <begin position="54"/>
        <end position="73"/>
    </location>
</feature>
<reference evidence="2 3" key="1">
    <citation type="submission" date="2018-06" db="EMBL/GenBank/DDBJ databases">
        <title>Genome sequencing of Oceanotoga sp. sy52.</title>
        <authorList>
            <person name="Mori K."/>
        </authorList>
    </citation>
    <scope>NUCLEOTIDE SEQUENCE [LARGE SCALE GENOMIC DNA]</scope>
    <source>
        <strain evidence="3">sy52</strain>
    </source>
</reference>
<dbReference type="RefSeq" id="WP_190614713.1">
    <property type="nucleotide sequence ID" value="NZ_AP018712.1"/>
</dbReference>
<sequence length="307" mass="36005">MNKNLKVSLLLISFVFGFMSLIFFFERDFNTVFFIFFSMYFIFYIISGIKLLEILALFLFFPYFPLIKVFSILQKEKKYVEYKIEKPIYSISKSIKTDVVDTTPLSVLSKYGDTTQKKSSVRLLVELIKSEKINVSESLNVLKTLQEDDHPDVVMYASDAMTELENFFIRKIESLKKKLDSPNNIISYTNYIKYYLLSGMVGGNIKKRMLLNAKKLLKNKINLFPTRVDLIEQYVFFVELSGENSLLIIEDFYNNFPVQNLLELLIITSIKYRNYSVLKKFANIFIKNDYKTENEVIQYLFESGGIL</sequence>
<dbReference type="InParanoid" id="A0A7G1G9I2"/>
<evidence type="ECO:0000313" key="2">
    <source>
        <dbReference type="EMBL" id="BBE31884.1"/>
    </source>
</evidence>
<dbReference type="KEGG" id="ocy:OSSY52_20250"/>
<gene>
    <name evidence="2" type="ORF">OSSY52_20250</name>
</gene>
<evidence type="ECO:0000313" key="3">
    <source>
        <dbReference type="Proteomes" id="UP000516361"/>
    </source>
</evidence>
<keyword evidence="1" id="KW-1133">Transmembrane helix</keyword>
<protein>
    <submittedName>
        <fullName evidence="2">Uncharacterized protein</fullName>
    </submittedName>
</protein>
<dbReference type="EMBL" id="AP018712">
    <property type="protein sequence ID" value="BBE31884.1"/>
    <property type="molecule type" value="Genomic_DNA"/>
</dbReference>
<name>A0A7G1G9I2_9BACT</name>
<keyword evidence="1" id="KW-0812">Transmembrane</keyword>